<evidence type="ECO:0000313" key="1">
    <source>
        <dbReference type="EMBL" id="MBW0525052.1"/>
    </source>
</evidence>
<accession>A0A9Q3ES81</accession>
<dbReference type="CDD" id="cd22744">
    <property type="entry name" value="OTU"/>
    <property type="match status" value="1"/>
</dbReference>
<protein>
    <recommendedName>
        <fullName evidence="3">OTU domain-containing protein</fullName>
    </recommendedName>
</protein>
<evidence type="ECO:0000313" key="2">
    <source>
        <dbReference type="Proteomes" id="UP000765509"/>
    </source>
</evidence>
<evidence type="ECO:0008006" key="3">
    <source>
        <dbReference type="Google" id="ProtNLM"/>
    </source>
</evidence>
<dbReference type="Proteomes" id="UP000765509">
    <property type="component" value="Unassembled WGS sequence"/>
</dbReference>
<reference evidence="1" key="1">
    <citation type="submission" date="2021-03" db="EMBL/GenBank/DDBJ databases">
        <title>Draft genome sequence of rust myrtle Austropuccinia psidii MF-1, a brazilian biotype.</title>
        <authorList>
            <person name="Quecine M.C."/>
            <person name="Pachon D.M.R."/>
            <person name="Bonatelli M.L."/>
            <person name="Correr F.H."/>
            <person name="Franceschini L.M."/>
            <person name="Leite T.F."/>
            <person name="Margarido G.R.A."/>
            <person name="Almeida C.A."/>
            <person name="Ferrarezi J.A."/>
            <person name="Labate C.A."/>
        </authorList>
    </citation>
    <scope>NUCLEOTIDE SEQUENCE</scope>
    <source>
        <strain evidence="1">MF-1</strain>
    </source>
</reference>
<organism evidence="1 2">
    <name type="scientific">Austropuccinia psidii MF-1</name>
    <dbReference type="NCBI Taxonomy" id="1389203"/>
    <lineage>
        <taxon>Eukaryota</taxon>
        <taxon>Fungi</taxon>
        <taxon>Dikarya</taxon>
        <taxon>Basidiomycota</taxon>
        <taxon>Pucciniomycotina</taxon>
        <taxon>Pucciniomycetes</taxon>
        <taxon>Pucciniales</taxon>
        <taxon>Sphaerophragmiaceae</taxon>
        <taxon>Austropuccinia</taxon>
    </lineage>
</organism>
<keyword evidence="2" id="KW-1185">Reference proteome</keyword>
<dbReference type="AlphaFoldDB" id="A0A9Q3ES81"/>
<sequence length="148" mass="16901">MHKSIEKIFNPPADGNCGFHVVEKGLSLSIPQKEKSWREVRPDLIEEIGRTHNYYNQILGEAVEMDKIRDNLMDTAITRIDNLLSKCDHGHILTNIHKGPFVIFHPDWKNFPPQPFLSNLCSSLEVSIIHPISLGHISGNHLIFIIFN</sequence>
<gene>
    <name evidence="1" type="ORF">O181_064767</name>
</gene>
<comment type="caution">
    <text evidence="1">The sequence shown here is derived from an EMBL/GenBank/DDBJ whole genome shotgun (WGS) entry which is preliminary data.</text>
</comment>
<proteinExistence type="predicted"/>
<dbReference type="EMBL" id="AVOT02031508">
    <property type="protein sequence ID" value="MBW0525052.1"/>
    <property type="molecule type" value="Genomic_DNA"/>
</dbReference>
<dbReference type="OrthoDB" id="2379842at2759"/>
<name>A0A9Q3ES81_9BASI</name>